<reference evidence="1 2" key="1">
    <citation type="submission" date="2018-10" db="EMBL/GenBank/DDBJ databases">
        <authorList>
            <person name="Criscuolo A."/>
        </authorList>
    </citation>
    <scope>NUCLEOTIDE SEQUENCE [LARGE SCALE GENOMIC DNA]</scope>
    <source>
        <strain evidence="1">DnA1</strain>
    </source>
</reference>
<gene>
    <name evidence="1" type="ORF">PIGHUM_03837</name>
</gene>
<evidence type="ECO:0008006" key="3">
    <source>
        <dbReference type="Google" id="ProtNLM"/>
    </source>
</evidence>
<proteinExistence type="predicted"/>
<dbReference type="AlphaFoldDB" id="A0A3P4B643"/>
<dbReference type="RefSeq" id="WP_124081334.1">
    <property type="nucleotide sequence ID" value="NZ_UWPJ01000029.1"/>
</dbReference>
<accession>A0A3P4B643</accession>
<dbReference type="Proteomes" id="UP000277294">
    <property type="component" value="Unassembled WGS sequence"/>
</dbReference>
<sequence>MDYIDLLEWPAMAASLAAAWLVASRHKGRRNTGFWVFLSSNVLWVAWGVHDQAWALVALQVGLALLNIRGVWKTDHDAEPG</sequence>
<evidence type="ECO:0000313" key="1">
    <source>
        <dbReference type="EMBL" id="VCU71747.1"/>
    </source>
</evidence>
<protein>
    <recommendedName>
        <fullName evidence="3">Amino acid transporter</fullName>
    </recommendedName>
</protein>
<evidence type="ECO:0000313" key="2">
    <source>
        <dbReference type="Proteomes" id="UP000277294"/>
    </source>
</evidence>
<keyword evidence="2" id="KW-1185">Reference proteome</keyword>
<organism evidence="1 2">
    <name type="scientific">Pigmentiphaga humi</name>
    <dbReference type="NCBI Taxonomy" id="2478468"/>
    <lineage>
        <taxon>Bacteria</taxon>
        <taxon>Pseudomonadati</taxon>
        <taxon>Pseudomonadota</taxon>
        <taxon>Betaproteobacteria</taxon>
        <taxon>Burkholderiales</taxon>
        <taxon>Alcaligenaceae</taxon>
        <taxon>Pigmentiphaga</taxon>
    </lineage>
</organism>
<dbReference type="EMBL" id="UWPJ01000029">
    <property type="protein sequence ID" value="VCU71747.1"/>
    <property type="molecule type" value="Genomic_DNA"/>
</dbReference>
<name>A0A3P4B643_9BURK</name>